<dbReference type="CDD" id="cd05289">
    <property type="entry name" value="MDR_like_2"/>
    <property type="match status" value="1"/>
</dbReference>
<name>A0A4S8PJD2_9ACTN</name>
<dbReference type="Proteomes" id="UP000305792">
    <property type="component" value="Unassembled WGS sequence"/>
</dbReference>
<dbReference type="PROSITE" id="PS01162">
    <property type="entry name" value="QOR_ZETA_CRYSTAL"/>
    <property type="match status" value="1"/>
</dbReference>
<evidence type="ECO:0000313" key="4">
    <source>
        <dbReference type="Proteomes" id="UP000305792"/>
    </source>
</evidence>
<dbReference type="RefSeq" id="WP_136530015.1">
    <property type="nucleotide sequence ID" value="NZ_STGX01000008.1"/>
</dbReference>
<dbReference type="Gene3D" id="3.40.50.720">
    <property type="entry name" value="NAD(P)-binding Rossmann-like Domain"/>
    <property type="match status" value="1"/>
</dbReference>
<protein>
    <submittedName>
        <fullName evidence="3">NADP-dependent oxidoreductase</fullName>
    </submittedName>
</protein>
<dbReference type="Pfam" id="PF08240">
    <property type="entry name" value="ADH_N"/>
    <property type="match status" value="1"/>
</dbReference>
<reference evidence="3 4" key="1">
    <citation type="journal article" date="2018" name="Int. J. Syst. Evol. Microbiol.">
        <title>Glycomyces paridis sp. nov., isolated from the medicinal plant Paris polyphylla.</title>
        <authorList>
            <person name="Fang X.M."/>
            <person name="Bai J.L."/>
            <person name="Su J."/>
            <person name="Zhao L.L."/>
            <person name="Liu H.Y."/>
            <person name="Ma B.P."/>
            <person name="Zhang Y.Q."/>
            <person name="Yu L.Y."/>
        </authorList>
    </citation>
    <scope>NUCLEOTIDE SEQUENCE [LARGE SCALE GENOMIC DNA]</scope>
    <source>
        <strain evidence="3 4">CPCC 204357</strain>
    </source>
</reference>
<dbReference type="InterPro" id="IPR011032">
    <property type="entry name" value="GroES-like_sf"/>
</dbReference>
<dbReference type="InterPro" id="IPR013154">
    <property type="entry name" value="ADH-like_N"/>
</dbReference>
<dbReference type="SMART" id="SM00829">
    <property type="entry name" value="PKS_ER"/>
    <property type="match status" value="1"/>
</dbReference>
<dbReference type="PANTHER" id="PTHR11695">
    <property type="entry name" value="ALCOHOL DEHYDROGENASE RELATED"/>
    <property type="match status" value="1"/>
</dbReference>
<evidence type="ECO:0000313" key="3">
    <source>
        <dbReference type="EMBL" id="THV28404.1"/>
    </source>
</evidence>
<dbReference type="GO" id="GO:0008270">
    <property type="term" value="F:zinc ion binding"/>
    <property type="evidence" value="ECO:0007669"/>
    <property type="project" value="InterPro"/>
</dbReference>
<dbReference type="SUPFAM" id="SSF50129">
    <property type="entry name" value="GroES-like"/>
    <property type="match status" value="1"/>
</dbReference>
<dbReference type="InterPro" id="IPR036291">
    <property type="entry name" value="NAD(P)-bd_dom_sf"/>
</dbReference>
<dbReference type="InterPro" id="IPR050700">
    <property type="entry name" value="YIM1/Zinc_Alcohol_DH_Fams"/>
</dbReference>
<dbReference type="AlphaFoldDB" id="A0A4S8PJD2"/>
<keyword evidence="1" id="KW-0560">Oxidoreductase</keyword>
<feature type="domain" description="Enoyl reductase (ER)" evidence="2">
    <location>
        <begin position="13"/>
        <end position="307"/>
    </location>
</feature>
<sequence>MATMRTVIQHRLGGPEVLETAATERPEPGPGEVLVRVRAAGTNPVDWKTRERGSMDGSEPPFVLGWDLSGTVAALGEGVGDFAEGDEVYGMPRFPRFGGAYAEYAAAPAGELAPKPARLSHEEAAALPLAGLTALQALVGVADVRAGQRVLVHAAAGGVGHLAVQIAKAKGAYVIGTASAEKHMFLKAVGVDEALDYRSVDFAEVLSGLDVAFNTVGPDYEARSAAVLRDGGTLVSLMRGELPEAERTRITAEAMLVAPDGAGMRALSALVEDGSLTPVVARALPLERAAEAHRLLEVGRTAGKIVLTID</sequence>
<dbReference type="SUPFAM" id="SSF51735">
    <property type="entry name" value="NAD(P)-binding Rossmann-fold domains"/>
    <property type="match status" value="1"/>
</dbReference>
<dbReference type="Pfam" id="PF13602">
    <property type="entry name" value="ADH_zinc_N_2"/>
    <property type="match status" value="1"/>
</dbReference>
<accession>A0A4S8PJD2</accession>
<gene>
    <name evidence="3" type="ORF">E9998_12430</name>
</gene>
<keyword evidence="4" id="KW-1185">Reference proteome</keyword>
<dbReference type="GO" id="GO:0016491">
    <property type="term" value="F:oxidoreductase activity"/>
    <property type="evidence" value="ECO:0007669"/>
    <property type="project" value="UniProtKB-KW"/>
</dbReference>
<dbReference type="InterPro" id="IPR002364">
    <property type="entry name" value="Quin_OxRdtase/zeta-crystal_CS"/>
</dbReference>
<comment type="caution">
    <text evidence="3">The sequence shown here is derived from an EMBL/GenBank/DDBJ whole genome shotgun (WGS) entry which is preliminary data.</text>
</comment>
<dbReference type="EMBL" id="STGX01000008">
    <property type="protein sequence ID" value="THV28404.1"/>
    <property type="molecule type" value="Genomic_DNA"/>
</dbReference>
<dbReference type="Gene3D" id="3.90.180.10">
    <property type="entry name" value="Medium-chain alcohol dehydrogenases, catalytic domain"/>
    <property type="match status" value="1"/>
</dbReference>
<dbReference type="PANTHER" id="PTHR11695:SF294">
    <property type="entry name" value="RETICULON-4-INTERACTING PROTEIN 1, MITOCHONDRIAL"/>
    <property type="match status" value="1"/>
</dbReference>
<evidence type="ECO:0000256" key="1">
    <source>
        <dbReference type="ARBA" id="ARBA00023002"/>
    </source>
</evidence>
<organism evidence="3 4">
    <name type="scientific">Glycomyces paridis</name>
    <dbReference type="NCBI Taxonomy" id="2126555"/>
    <lineage>
        <taxon>Bacteria</taxon>
        <taxon>Bacillati</taxon>
        <taxon>Actinomycetota</taxon>
        <taxon>Actinomycetes</taxon>
        <taxon>Glycomycetales</taxon>
        <taxon>Glycomycetaceae</taxon>
        <taxon>Glycomyces</taxon>
    </lineage>
</organism>
<proteinExistence type="predicted"/>
<dbReference type="OrthoDB" id="3175656at2"/>
<evidence type="ECO:0000259" key="2">
    <source>
        <dbReference type="SMART" id="SM00829"/>
    </source>
</evidence>
<dbReference type="InterPro" id="IPR020843">
    <property type="entry name" value="ER"/>
</dbReference>